<dbReference type="OMA" id="PRSWCQG"/>
<evidence type="ECO:0000256" key="6">
    <source>
        <dbReference type="ARBA" id="ARBA00022737"/>
    </source>
</evidence>
<accession>U4L5F5</accession>
<evidence type="ECO:0000256" key="10">
    <source>
        <dbReference type="ARBA" id="ARBA00044508"/>
    </source>
</evidence>
<dbReference type="SUPFAM" id="SSF54495">
    <property type="entry name" value="UBC-like"/>
    <property type="match status" value="1"/>
</dbReference>
<dbReference type="InterPro" id="IPR044066">
    <property type="entry name" value="TRIAD_supradom"/>
</dbReference>
<dbReference type="Gene3D" id="3.30.40.10">
    <property type="entry name" value="Zinc/RING finger domain, C3HC4 (zinc finger)"/>
    <property type="match status" value="1"/>
</dbReference>
<comment type="pathway">
    <text evidence="2">Protein modification; protein ubiquitination.</text>
</comment>
<gene>
    <name evidence="16" type="ORF">PCON_07260</name>
</gene>
<dbReference type="InterPro" id="IPR013083">
    <property type="entry name" value="Znf_RING/FYVE/PHD"/>
</dbReference>
<dbReference type="SUPFAM" id="SSF57850">
    <property type="entry name" value="RING/U-box"/>
    <property type="match status" value="2"/>
</dbReference>
<name>U4L5F5_PYROM</name>
<dbReference type="SMART" id="SM00591">
    <property type="entry name" value="RWD"/>
    <property type="match status" value="1"/>
</dbReference>
<dbReference type="CDD" id="cd23820">
    <property type="entry name" value="RWD_RNF14"/>
    <property type="match status" value="1"/>
</dbReference>
<proteinExistence type="inferred from homology"/>
<dbReference type="Gene3D" id="1.20.120.1750">
    <property type="match status" value="1"/>
</dbReference>
<evidence type="ECO:0000256" key="1">
    <source>
        <dbReference type="ARBA" id="ARBA00001798"/>
    </source>
</evidence>
<sequence length="629" mass="68949">MTSLSLETLSLSDDERSQELFTIASIYPDEITLLSPFSASLVLPVIPLSPLTLQFASSPPLQLRYLPPIKAIFDLPESYPASEPPRIEIITQPEWLPENILQELKKECDELWEEGMQTVYAVVDNIQQFTEGGFGGSKMVLPDELREEMVKFDQDAQREVFAKGTYDCGICLEPKKGAQCHALRSCTHVFCKACLVDWYSGAITEGDVSAVRCSDPVCVKAATRQAAQLDAPPTPPPEGVDAPAPPKPTIQPLPPTIPPEELEEIGIPTDLVTRYVLLKKKKALEKDPHTIYCPRKWCQNPSKSSIERVESNMKQNGGGYWLPDFNAVKEEPIKENNNGKEDTASVKLDKLQICSVCAFAFCRICRASWHGTLTICKPHDGTLTEEEIANEKFLKENTTPCPTCNSPTLKSHGCNHMICACTTHFCFLCSAYLDASNPYTHFNTRGTECYQRLWEGEEGDEENIRRIRAAEEQREQEMDNYEVVELAPAAAARPAQPAPVEPAPQQEEEIHEAQLIHPLGEEVVMDEDGIVWIDGQPFEVVWTDDEDSDAEPENQIAFEDAPDEELGPVARRGGRGGAPARGGGRGRGNARGGQGGGRGGGRGGGQAARGGGRGGAQQAAARGRGRGRP</sequence>
<dbReference type="InterPro" id="IPR002867">
    <property type="entry name" value="IBR_dom"/>
</dbReference>
<evidence type="ECO:0000313" key="17">
    <source>
        <dbReference type="Proteomes" id="UP000018144"/>
    </source>
</evidence>
<keyword evidence="17" id="KW-1185">Reference proteome</keyword>
<dbReference type="InterPro" id="IPR001841">
    <property type="entry name" value="Znf_RING"/>
</dbReference>
<dbReference type="InterPro" id="IPR006575">
    <property type="entry name" value="RWD_dom"/>
</dbReference>
<evidence type="ECO:0000256" key="3">
    <source>
        <dbReference type="ARBA" id="ARBA00012251"/>
    </source>
</evidence>
<evidence type="ECO:0000256" key="7">
    <source>
        <dbReference type="ARBA" id="ARBA00022771"/>
    </source>
</evidence>
<dbReference type="InterPro" id="IPR047548">
    <property type="entry name" value="Rcat_RBR_RNF14"/>
</dbReference>
<feature type="domain" description="RING-type" evidence="15">
    <location>
        <begin position="164"/>
        <end position="453"/>
    </location>
</feature>
<dbReference type="FunFam" id="3.30.40.10:FF:000416">
    <property type="entry name" value="RBR-type E3 ubiquitin transferase"/>
    <property type="match status" value="1"/>
</dbReference>
<dbReference type="GO" id="GO:0008270">
    <property type="term" value="F:zinc ion binding"/>
    <property type="evidence" value="ECO:0007669"/>
    <property type="project" value="UniProtKB-KW"/>
</dbReference>
<evidence type="ECO:0000256" key="9">
    <source>
        <dbReference type="ARBA" id="ARBA00022833"/>
    </source>
</evidence>
<comment type="catalytic activity">
    <reaction evidence="1">
        <text>[E2 ubiquitin-conjugating enzyme]-S-ubiquitinyl-L-cysteine + [acceptor protein]-L-lysine = [E2 ubiquitin-conjugating enzyme]-L-cysteine + [acceptor protein]-N(6)-ubiquitinyl-L-lysine.</text>
        <dbReference type="EC" id="2.3.2.31"/>
    </reaction>
</comment>
<dbReference type="Pfam" id="PF05773">
    <property type="entry name" value="RWD"/>
    <property type="match status" value="1"/>
</dbReference>
<feature type="domain" description="RING-type" evidence="13">
    <location>
        <begin position="168"/>
        <end position="213"/>
    </location>
</feature>
<evidence type="ECO:0000259" key="15">
    <source>
        <dbReference type="PROSITE" id="PS51873"/>
    </source>
</evidence>
<comment type="similarity">
    <text evidence="10">Belongs to the RBR family. RNF14 subfamily.</text>
</comment>
<dbReference type="EC" id="2.3.2.31" evidence="3"/>
<evidence type="ECO:0000256" key="11">
    <source>
        <dbReference type="PROSITE-ProRule" id="PRU00175"/>
    </source>
</evidence>
<dbReference type="PROSITE" id="PS50089">
    <property type="entry name" value="ZF_RING_2"/>
    <property type="match status" value="1"/>
</dbReference>
<dbReference type="eggNOG" id="KOG1814">
    <property type="taxonomic scope" value="Eukaryota"/>
</dbReference>
<keyword evidence="5" id="KW-0479">Metal-binding</keyword>
<dbReference type="OrthoDB" id="1431934at2759"/>
<organism evidence="16 17">
    <name type="scientific">Pyronema omphalodes (strain CBS 100304)</name>
    <name type="common">Pyronema confluens</name>
    <dbReference type="NCBI Taxonomy" id="1076935"/>
    <lineage>
        <taxon>Eukaryota</taxon>
        <taxon>Fungi</taxon>
        <taxon>Dikarya</taxon>
        <taxon>Ascomycota</taxon>
        <taxon>Pezizomycotina</taxon>
        <taxon>Pezizomycetes</taxon>
        <taxon>Pezizales</taxon>
        <taxon>Pyronemataceae</taxon>
        <taxon>Pyronema</taxon>
    </lineage>
</organism>
<feature type="region of interest" description="Disordered" evidence="12">
    <location>
        <begin position="557"/>
        <end position="629"/>
    </location>
</feature>
<dbReference type="Pfam" id="PF26200">
    <property type="entry name" value="Rcat_RNF216"/>
    <property type="match status" value="1"/>
</dbReference>
<dbReference type="Gene3D" id="3.10.110.10">
    <property type="entry name" value="Ubiquitin Conjugating Enzyme"/>
    <property type="match status" value="1"/>
</dbReference>
<dbReference type="AlphaFoldDB" id="U4L5F5"/>
<dbReference type="EMBL" id="HF935360">
    <property type="protein sequence ID" value="CCX07671.1"/>
    <property type="molecule type" value="Genomic_DNA"/>
</dbReference>
<dbReference type="STRING" id="1076935.U4L5F5"/>
<dbReference type="PROSITE" id="PS50908">
    <property type="entry name" value="RWD"/>
    <property type="match status" value="1"/>
</dbReference>
<evidence type="ECO:0000256" key="8">
    <source>
        <dbReference type="ARBA" id="ARBA00022786"/>
    </source>
</evidence>
<evidence type="ECO:0000256" key="12">
    <source>
        <dbReference type="SAM" id="MobiDB-lite"/>
    </source>
</evidence>
<evidence type="ECO:0000256" key="2">
    <source>
        <dbReference type="ARBA" id="ARBA00004906"/>
    </source>
</evidence>
<keyword evidence="9" id="KW-0862">Zinc</keyword>
<dbReference type="InterPro" id="IPR016135">
    <property type="entry name" value="UBQ-conjugating_enzyme/RWD"/>
</dbReference>
<dbReference type="SMART" id="SM00647">
    <property type="entry name" value="IBR"/>
    <property type="match status" value="2"/>
</dbReference>
<dbReference type="Pfam" id="PF01485">
    <property type="entry name" value="IBR"/>
    <property type="match status" value="1"/>
</dbReference>
<dbReference type="InterPro" id="IPR017907">
    <property type="entry name" value="Znf_RING_CS"/>
</dbReference>
<protein>
    <recommendedName>
        <fullName evidence="3">RBR-type E3 ubiquitin transferase</fullName>
        <ecNumber evidence="3">2.3.2.31</ecNumber>
    </recommendedName>
</protein>
<dbReference type="PROSITE" id="PS51873">
    <property type="entry name" value="TRIAD"/>
    <property type="match status" value="1"/>
</dbReference>
<keyword evidence="4" id="KW-0808">Transferase</keyword>
<keyword evidence="7 11" id="KW-0863">Zinc-finger</keyword>
<keyword evidence="8" id="KW-0833">Ubl conjugation pathway</keyword>
<dbReference type="GO" id="GO:0061630">
    <property type="term" value="F:ubiquitin protein ligase activity"/>
    <property type="evidence" value="ECO:0007669"/>
    <property type="project" value="UniProtKB-EC"/>
</dbReference>
<feature type="region of interest" description="Disordered" evidence="12">
    <location>
        <begin position="227"/>
        <end position="258"/>
    </location>
</feature>
<dbReference type="PROSITE" id="PS00518">
    <property type="entry name" value="ZF_RING_1"/>
    <property type="match status" value="1"/>
</dbReference>
<dbReference type="PANTHER" id="PTHR11685">
    <property type="entry name" value="RBR FAMILY RING FINGER AND IBR DOMAIN-CONTAINING"/>
    <property type="match status" value="1"/>
</dbReference>
<dbReference type="CDD" id="cd20354">
    <property type="entry name" value="Rcat_RBR_RNF14"/>
    <property type="match status" value="1"/>
</dbReference>
<evidence type="ECO:0000256" key="5">
    <source>
        <dbReference type="ARBA" id="ARBA00022723"/>
    </source>
</evidence>
<evidence type="ECO:0000259" key="14">
    <source>
        <dbReference type="PROSITE" id="PS50908"/>
    </source>
</evidence>
<evidence type="ECO:0000259" key="13">
    <source>
        <dbReference type="PROSITE" id="PS50089"/>
    </source>
</evidence>
<keyword evidence="6" id="KW-0677">Repeat</keyword>
<feature type="domain" description="RWD" evidence="14">
    <location>
        <begin position="18"/>
        <end position="133"/>
    </location>
</feature>
<feature type="compositionally biased region" description="Gly residues" evidence="12">
    <location>
        <begin position="575"/>
        <end position="615"/>
    </location>
</feature>
<feature type="compositionally biased region" description="Pro residues" evidence="12">
    <location>
        <begin position="232"/>
        <end position="258"/>
    </location>
</feature>
<dbReference type="InterPro" id="IPR031127">
    <property type="entry name" value="E3_UB_ligase_RBR"/>
</dbReference>
<dbReference type="Proteomes" id="UP000018144">
    <property type="component" value="Unassembled WGS sequence"/>
</dbReference>
<dbReference type="GO" id="GO:0016567">
    <property type="term" value="P:protein ubiquitination"/>
    <property type="evidence" value="ECO:0007669"/>
    <property type="project" value="InterPro"/>
</dbReference>
<reference evidence="16 17" key="1">
    <citation type="journal article" date="2013" name="PLoS Genet.">
        <title>The genome and development-dependent transcriptomes of Pyronema confluens: a window into fungal evolution.</title>
        <authorList>
            <person name="Traeger S."/>
            <person name="Altegoer F."/>
            <person name="Freitag M."/>
            <person name="Gabaldon T."/>
            <person name="Kempken F."/>
            <person name="Kumar A."/>
            <person name="Marcet-Houben M."/>
            <person name="Poggeler S."/>
            <person name="Stajich J.E."/>
            <person name="Nowrousian M."/>
        </authorList>
    </citation>
    <scope>NUCLEOTIDE SEQUENCE [LARGE SCALE GENOMIC DNA]</scope>
    <source>
        <strain evidence="17">CBS 100304</strain>
        <tissue evidence="16">Vegetative mycelium</tissue>
    </source>
</reference>
<evidence type="ECO:0000256" key="4">
    <source>
        <dbReference type="ARBA" id="ARBA00022679"/>
    </source>
</evidence>
<evidence type="ECO:0000313" key="16">
    <source>
        <dbReference type="EMBL" id="CCX07671.1"/>
    </source>
</evidence>